<keyword evidence="10" id="KW-1185">Reference proteome</keyword>
<sequence>MSDETTRPAWGGLPPGFVPPRAEAPANVRRWAVRIEYDGRDFVGWQRQASGLTSVQSVLEAAATRLTGGRPVSSITAGRTDSGVHATGQVAHLDFPADIPLSSSAVRDALNYHMKPHRAAILIARPVLPDWSARFSAIRRSYRYRILNRSARPTLDEGRVWHVRQPLDVDLMREAAQSLLGRHDFTTFRASACQAKSPVRTLDRLEILREGEEIVIVTEARAFLHHQVRNMTGTLKMVGEGSWSVERVAQALAARDRRAGGPTAPAEGLYLTGVGYPEDPFAK</sequence>
<evidence type="ECO:0000313" key="10">
    <source>
        <dbReference type="Proteomes" id="UP000237344"/>
    </source>
</evidence>
<dbReference type="NCBIfam" id="TIGR00071">
    <property type="entry name" value="hisT_truA"/>
    <property type="match status" value="1"/>
</dbReference>
<dbReference type="InterPro" id="IPR020097">
    <property type="entry name" value="PsdUridine_synth_TruA_a/b_dom"/>
</dbReference>
<dbReference type="InterPro" id="IPR020095">
    <property type="entry name" value="PsdUridine_synth_TruA_C"/>
</dbReference>
<evidence type="ECO:0000256" key="2">
    <source>
        <dbReference type="ARBA" id="ARBA00022694"/>
    </source>
</evidence>
<comment type="similarity">
    <text evidence="1 4 7">Belongs to the tRNA pseudouridine synthase TruA family.</text>
</comment>
<dbReference type="EMBL" id="POTC01000023">
    <property type="protein sequence ID" value="POF62468.1"/>
    <property type="molecule type" value="Genomic_DNA"/>
</dbReference>
<evidence type="ECO:0000256" key="6">
    <source>
        <dbReference type="PIRSR" id="PIRSR001430-2"/>
    </source>
</evidence>
<evidence type="ECO:0000259" key="8">
    <source>
        <dbReference type="Pfam" id="PF01416"/>
    </source>
</evidence>
<dbReference type="PANTHER" id="PTHR11142">
    <property type="entry name" value="PSEUDOURIDYLATE SYNTHASE"/>
    <property type="match status" value="1"/>
</dbReference>
<comment type="caution">
    <text evidence="4">Lacks conserved residue(s) required for the propagation of feature annotation.</text>
</comment>
<evidence type="ECO:0000256" key="7">
    <source>
        <dbReference type="RuleBase" id="RU003792"/>
    </source>
</evidence>
<feature type="binding site" evidence="4 6">
    <location>
        <position position="142"/>
    </location>
    <ligand>
        <name>substrate</name>
    </ligand>
</feature>
<dbReference type="HAMAP" id="MF_00171">
    <property type="entry name" value="TruA"/>
    <property type="match status" value="1"/>
</dbReference>
<dbReference type="SUPFAM" id="SSF55120">
    <property type="entry name" value="Pseudouridine synthase"/>
    <property type="match status" value="1"/>
</dbReference>
<dbReference type="CDD" id="cd02570">
    <property type="entry name" value="PseudoU_synth_EcTruA"/>
    <property type="match status" value="1"/>
</dbReference>
<dbReference type="GO" id="GO:0031119">
    <property type="term" value="P:tRNA pseudouridine synthesis"/>
    <property type="evidence" value="ECO:0007669"/>
    <property type="project" value="UniProtKB-UniRule"/>
</dbReference>
<dbReference type="RefSeq" id="WP_239020050.1">
    <property type="nucleotide sequence ID" value="NZ_NKUE01000001.1"/>
</dbReference>
<dbReference type="GO" id="GO:0003723">
    <property type="term" value="F:RNA binding"/>
    <property type="evidence" value="ECO:0007669"/>
    <property type="project" value="InterPro"/>
</dbReference>
<evidence type="ECO:0000256" key="4">
    <source>
        <dbReference type="HAMAP-Rule" id="MF_00171"/>
    </source>
</evidence>
<dbReference type="GO" id="GO:0160147">
    <property type="term" value="F:tRNA pseudouridine(38-40) synthase activity"/>
    <property type="evidence" value="ECO:0007669"/>
    <property type="project" value="UniProtKB-EC"/>
</dbReference>
<dbReference type="AlphaFoldDB" id="A0A2S3W0W9"/>
<dbReference type="EC" id="5.4.99.12" evidence="4"/>
<gene>
    <name evidence="4 9" type="primary">truA</name>
    <name evidence="9" type="ORF">KMAL_18560</name>
</gene>
<keyword evidence="3 4" id="KW-0413">Isomerase</keyword>
<evidence type="ECO:0000256" key="3">
    <source>
        <dbReference type="ARBA" id="ARBA00023235"/>
    </source>
</evidence>
<dbReference type="InterPro" id="IPR001406">
    <property type="entry name" value="PsdUridine_synth_TruA"/>
</dbReference>
<comment type="function">
    <text evidence="4">Formation of pseudouridine at positions 38, 39 and 40 in the anticodon stem and loop of transfer RNAs.</text>
</comment>
<dbReference type="PIRSF" id="PIRSF001430">
    <property type="entry name" value="tRNA_psdUrid_synth"/>
    <property type="match status" value="1"/>
</dbReference>
<feature type="domain" description="Pseudouridine synthase I TruA alpha/beta" evidence="8">
    <location>
        <begin position="36"/>
        <end position="135"/>
    </location>
</feature>
<accession>A0A2S3W0W9</accession>
<dbReference type="PANTHER" id="PTHR11142:SF0">
    <property type="entry name" value="TRNA PSEUDOURIDINE SYNTHASE-LIKE 1"/>
    <property type="match status" value="1"/>
</dbReference>
<feature type="active site" description="Nucleophile" evidence="4 5">
    <location>
        <position position="81"/>
    </location>
</feature>
<dbReference type="Pfam" id="PF01416">
    <property type="entry name" value="PseudoU_synth_1"/>
    <property type="match status" value="2"/>
</dbReference>
<dbReference type="Proteomes" id="UP000237344">
    <property type="component" value="Unassembled WGS sequence"/>
</dbReference>
<evidence type="ECO:0000256" key="1">
    <source>
        <dbReference type="ARBA" id="ARBA00009375"/>
    </source>
</evidence>
<dbReference type="InterPro" id="IPR020103">
    <property type="entry name" value="PsdUridine_synth_cat_dom_sf"/>
</dbReference>
<reference evidence="9 10" key="1">
    <citation type="submission" date="2018-01" db="EMBL/GenBank/DDBJ databases">
        <title>Draft Genome Sequence of Komagataeibacter maltaceti LMG 1529, a Vinegar Producing Acetic Acid Bacterium Isolated from Malt Vinegar Brewery Acetifiers.</title>
        <authorList>
            <person name="Zhang Q."/>
            <person name="Hollensteiner J."/>
            <person name="Poehlein A."/>
            <person name="Daniel R."/>
        </authorList>
    </citation>
    <scope>NUCLEOTIDE SEQUENCE [LARGE SCALE GENOMIC DNA]</scope>
    <source>
        <strain evidence="9 10">LMG 1529</strain>
    </source>
</reference>
<comment type="catalytic activity">
    <reaction evidence="4 7">
        <text>uridine(38/39/40) in tRNA = pseudouridine(38/39/40) in tRNA</text>
        <dbReference type="Rhea" id="RHEA:22376"/>
        <dbReference type="Rhea" id="RHEA-COMP:10085"/>
        <dbReference type="Rhea" id="RHEA-COMP:10087"/>
        <dbReference type="ChEBI" id="CHEBI:65314"/>
        <dbReference type="ChEBI" id="CHEBI:65315"/>
        <dbReference type="EC" id="5.4.99.12"/>
    </reaction>
</comment>
<evidence type="ECO:0000256" key="5">
    <source>
        <dbReference type="PIRSR" id="PIRSR001430-1"/>
    </source>
</evidence>
<organism evidence="9 10">
    <name type="scientific">Novacetimonas maltaceti</name>
    <dbReference type="NCBI Taxonomy" id="1203393"/>
    <lineage>
        <taxon>Bacteria</taxon>
        <taxon>Pseudomonadati</taxon>
        <taxon>Pseudomonadota</taxon>
        <taxon>Alphaproteobacteria</taxon>
        <taxon>Acetobacterales</taxon>
        <taxon>Acetobacteraceae</taxon>
        <taxon>Novacetimonas</taxon>
    </lineage>
</organism>
<comment type="caution">
    <text evidence="9">The sequence shown here is derived from an EMBL/GenBank/DDBJ whole genome shotgun (WGS) entry which is preliminary data.</text>
</comment>
<evidence type="ECO:0000313" key="9">
    <source>
        <dbReference type="EMBL" id="POF62468.1"/>
    </source>
</evidence>
<dbReference type="Gene3D" id="3.30.70.580">
    <property type="entry name" value="Pseudouridine synthase I, catalytic domain, N-terminal subdomain"/>
    <property type="match status" value="1"/>
</dbReference>
<feature type="domain" description="Pseudouridine synthase I TruA alpha/beta" evidence="8">
    <location>
        <begin position="175"/>
        <end position="277"/>
    </location>
</feature>
<dbReference type="Gene3D" id="3.30.70.660">
    <property type="entry name" value="Pseudouridine synthase I, catalytic domain, C-terminal subdomain"/>
    <property type="match status" value="1"/>
</dbReference>
<proteinExistence type="inferred from homology"/>
<name>A0A2S3W0W9_9PROT</name>
<protein>
    <recommendedName>
        <fullName evidence="4">tRNA pseudouridine synthase A</fullName>
        <ecNumber evidence="4">5.4.99.12</ecNumber>
    </recommendedName>
    <alternativeName>
        <fullName evidence="4">tRNA pseudouridine(38-40) synthase</fullName>
    </alternativeName>
    <alternativeName>
        <fullName evidence="4">tRNA pseudouridylate synthase I</fullName>
    </alternativeName>
    <alternativeName>
        <fullName evidence="4">tRNA-uridine isomerase I</fullName>
    </alternativeName>
</protein>
<keyword evidence="2 4" id="KW-0819">tRNA processing</keyword>
<comment type="subunit">
    <text evidence="4">Homodimer.</text>
</comment>
<dbReference type="InterPro" id="IPR020094">
    <property type="entry name" value="TruA/RsuA/RluB/E/F_N"/>
</dbReference>